<feature type="compositionally biased region" description="Low complexity" evidence="3">
    <location>
        <begin position="1608"/>
        <end position="1625"/>
    </location>
</feature>
<dbReference type="SMART" id="SM00220">
    <property type="entry name" value="S_TKc"/>
    <property type="match status" value="1"/>
</dbReference>
<evidence type="ECO:0000313" key="5">
    <source>
        <dbReference type="EMBL" id="GAW79385.1"/>
    </source>
</evidence>
<keyword evidence="6" id="KW-1185">Reference proteome</keyword>
<reference evidence="6" key="1">
    <citation type="submission" date="2017-04" db="EMBL/GenBank/DDBJ databases">
        <title>Plasmodium gonderi genome.</title>
        <authorList>
            <person name="Arisue N."/>
            <person name="Honma H."/>
            <person name="Kawai S."/>
            <person name="Tougan T."/>
            <person name="Tanabe K."/>
            <person name="Horii T."/>
        </authorList>
    </citation>
    <scope>NUCLEOTIDE SEQUENCE [LARGE SCALE GENOMIC DNA]</scope>
    <source>
        <strain evidence="6">ATCC 30045</strain>
    </source>
</reference>
<proteinExistence type="predicted"/>
<keyword evidence="5" id="KW-0808">Transferase</keyword>
<feature type="compositionally biased region" description="Polar residues" evidence="3">
    <location>
        <begin position="1626"/>
        <end position="1638"/>
    </location>
</feature>
<dbReference type="InterPro" id="IPR000719">
    <property type="entry name" value="Prot_kinase_dom"/>
</dbReference>
<evidence type="ECO:0000259" key="4">
    <source>
        <dbReference type="PROSITE" id="PS50011"/>
    </source>
</evidence>
<dbReference type="Proteomes" id="UP000195521">
    <property type="component" value="Unassembled WGS sequence"/>
</dbReference>
<gene>
    <name evidence="5" type="ORF">PGO_031890</name>
</gene>
<evidence type="ECO:0000256" key="3">
    <source>
        <dbReference type="SAM" id="MobiDB-lite"/>
    </source>
</evidence>
<keyword evidence="1" id="KW-0547">Nucleotide-binding</keyword>
<feature type="region of interest" description="Disordered" evidence="3">
    <location>
        <begin position="390"/>
        <end position="460"/>
    </location>
</feature>
<dbReference type="GeneID" id="39746093"/>
<name>A0A1Y1JDI4_PLAGO</name>
<dbReference type="PROSITE" id="PS50011">
    <property type="entry name" value="PROTEIN_KINASE_DOM"/>
    <property type="match status" value="1"/>
</dbReference>
<dbReference type="GO" id="GO:0004674">
    <property type="term" value="F:protein serine/threonine kinase activity"/>
    <property type="evidence" value="ECO:0007669"/>
    <property type="project" value="TreeGrafter"/>
</dbReference>
<dbReference type="Gene3D" id="3.30.200.20">
    <property type="entry name" value="Phosphorylase Kinase, domain 1"/>
    <property type="match status" value="1"/>
</dbReference>
<dbReference type="GO" id="GO:0005524">
    <property type="term" value="F:ATP binding"/>
    <property type="evidence" value="ECO:0007669"/>
    <property type="project" value="UniProtKB-KW"/>
</dbReference>
<dbReference type="InterPro" id="IPR011009">
    <property type="entry name" value="Kinase-like_dom_sf"/>
</dbReference>
<dbReference type="RefSeq" id="XP_028541974.1">
    <property type="nucleotide sequence ID" value="XM_028686173.1"/>
</dbReference>
<sequence>MGQRNAKIQKEGIYDINNDICNNRYNNLTYNNTSEINPRNYNFNNIKIMEDEENYSSNMNSANNATHLSNVNNSKTSNHLFGVHHGKAPHNSQQNSRLNGHQNNHLNGQHNNHLNDQHNSHLNVQYNSNPQDYRNPIKAKNDHMNSHYAQINRENGELDAEFIKNNVSNPYHLMNNNDMGYMTQNRIVNRDTHSPNMHNANTHNNQVNLPPNIYKYNNKNLDDKYGEMKNNWGNTNYLYGAMTPSANVTNKNNMNPFDNDGKMNSPSYGNHFNMNTLHNNFNNNIGMHNDMGIRHMENNVHASNDDYGNNYAGFAKYDENYNVNLGDNQYNTSSYSKNKVPEIDDIIKKYTAKENQEEHFKFNWDHGKADVTGGIHKDSNKHVRGSDFRNYISNEDRNGNPTNQENQSISVNPANTTSHMNLPNPNSHMNLPNPNSHMNQPNPSIHMNQPNPSSHGNQSKYTHKANLLYPNILSLRNKENDEEEKKREKKINLLKNIIVTSPKQKYNFSFNDDLYESLPPHEQFYFNTSSIADLNQISNVNNDLLGEGVQNRANVNNNIYDDFNTFERMNETPAIMNQHQSKNEVPLSDEDWYMEKFGEGNIVRDFHHSDKNTHFQNNSPECILDNYKFSHNFLSKGEQGKNTNYTLRDRHMHNMNLYDHNMKQKSPNPISDFTNNTRHNNVQDFHTNRINKFPFCNGMLKNRFSVYTGDKEGELCDVRIREQIDNFDTCTKRDGRGKSGIFGQLNCFKNFDNNSSPMDENRFKEHIEQTDVTLEGRDNDMYKKYSSTNYHTSNMKYGAGGTQERRSLAMQANGRDMLANPNSINIFKNHARNFDNYEEENLFNKSPMNEIQKQMNKYNQEDTGKPNSKVLNFDNIFNTDIRNEFPKQNEKFSNVKNYAFSNVQNEKDNVYKFDEKKNSHFGNYLYENKNFIHKNGKDMIRRYNFDKSGRALFEPYNDTTLKHRQHDHLSTTLVNNWDVKNSRNYRDSLRGPNINGDLDIHDIDREEGVELRNNLGAHGDDENIGAICLNVNNKKNMEKYMEKNMEKYMEKNMEKNMKKNSDFLLPKPNPNFLNENRSATMFDGNNITNIKIHHREETTTKDNVKYNSNYGGEKILNKMPNSIFNNYHSFIKTNPLNEHLQTFPTSNNERGGVHNFMSEKKNEKCDNKDKTISDIYKHLNRDNIYIDIENQPHDNKTNAYMTKPNNIPYSMWKHEPNQNVNNSNPFKNCNKADMHAQYTNLVTPFNDGRSKNVHQQNRDFNNEFDNNFANNFATDLPIRNNIWEEKNNKLGTTGAKAFLGILSEEQNRYSNLLNTMGKYTARDVSDPLASYRNKKSFNLNSAHNFSFVKQPIHKQLPPLPFKNSMKQTNQEGMNQAKLKIFENDGRLGIPGKVEKDIEKISAAKRIGNFHTYNNSSNNHMSNLNGTNYNFLKGNFSTFREKDGENNVLTEFTLHGKYTEKHDAMKKRNDFFNYKDESKECMLKNINTNFNHYSEHSNFLNEKNAVPNYLYTNIKNKYSEENALDNVMGKGYYTPPNRNSFFNKVREGIPKDDSQTRENQNLTFLQMEDEWRSRNFTNDKAERRISMSNNISMLLEKISDNSDKKTGEGHPIGNHPINNHPIGNHPVSSNHLSNHRNTVNHQGSEISNLHVNTVNYNDNLNIDTNHFVISDNHLCNFGLWSLYRCKLKHENYSFLINIIDSFYLNSGNGNDTVANNILFHKRLRHINIMSYKGKTADKNKLYLLFEHIHGNILKSHSTPLEENIIASYAYQIVDLLEYMHANFIIFHGLLSNIIILQKNTKEELLQILHEKNKNVNKYFDIYKHGIIKVFNFDFSNMDATEKDYEFDFLCLAVLIYEMCTKYNTYYSSKYEDLVERIHNTSFFFPHFVSFELKNFCYELCSKRRPCFNDLKNHAWFQKNLNF</sequence>
<protein>
    <submittedName>
        <fullName evidence="5">Protein kinase</fullName>
    </submittedName>
</protein>
<feature type="region of interest" description="Disordered" evidence="3">
    <location>
        <begin position="1600"/>
        <end position="1638"/>
    </location>
</feature>
<keyword evidence="5" id="KW-0418">Kinase</keyword>
<dbReference type="PANTHER" id="PTHR24346:SF30">
    <property type="entry name" value="MATERNAL EMBRYONIC LEUCINE ZIPPER KINASE"/>
    <property type="match status" value="1"/>
</dbReference>
<dbReference type="EMBL" id="BDQF01000003">
    <property type="protein sequence ID" value="GAW79385.1"/>
    <property type="molecule type" value="Genomic_DNA"/>
</dbReference>
<feature type="compositionally biased region" description="Polar residues" evidence="3">
    <location>
        <begin position="399"/>
        <end position="460"/>
    </location>
</feature>
<comment type="caution">
    <text evidence="5">The sequence shown here is derived from an EMBL/GenBank/DDBJ whole genome shotgun (WGS) entry which is preliminary data.</text>
</comment>
<dbReference type="PANTHER" id="PTHR24346">
    <property type="entry name" value="MAP/MICROTUBULE AFFINITY-REGULATING KINASE"/>
    <property type="match status" value="1"/>
</dbReference>
<dbReference type="Gene3D" id="1.10.510.10">
    <property type="entry name" value="Transferase(Phosphotransferase) domain 1"/>
    <property type="match status" value="1"/>
</dbReference>
<accession>A0A1Y1JDI4</accession>
<evidence type="ECO:0000256" key="2">
    <source>
        <dbReference type="ARBA" id="ARBA00022840"/>
    </source>
</evidence>
<keyword evidence="2" id="KW-0067">ATP-binding</keyword>
<dbReference type="Pfam" id="PF00069">
    <property type="entry name" value="Pkinase"/>
    <property type="match status" value="1"/>
</dbReference>
<dbReference type="OrthoDB" id="371216at2759"/>
<evidence type="ECO:0000256" key="1">
    <source>
        <dbReference type="ARBA" id="ARBA00022741"/>
    </source>
</evidence>
<organism evidence="5 6">
    <name type="scientific">Plasmodium gonderi</name>
    <dbReference type="NCBI Taxonomy" id="77519"/>
    <lineage>
        <taxon>Eukaryota</taxon>
        <taxon>Sar</taxon>
        <taxon>Alveolata</taxon>
        <taxon>Apicomplexa</taxon>
        <taxon>Aconoidasida</taxon>
        <taxon>Haemosporida</taxon>
        <taxon>Plasmodiidae</taxon>
        <taxon>Plasmodium</taxon>
        <taxon>Plasmodium (Plasmodium)</taxon>
    </lineage>
</organism>
<dbReference type="OMA" id="LLEYMHA"/>
<feature type="compositionally biased region" description="Low complexity" evidence="3">
    <location>
        <begin position="98"/>
        <end position="112"/>
    </location>
</feature>
<feature type="domain" description="Protein kinase" evidence="4">
    <location>
        <begin position="1667"/>
        <end position="1921"/>
    </location>
</feature>
<dbReference type="GO" id="GO:0035556">
    <property type="term" value="P:intracellular signal transduction"/>
    <property type="evidence" value="ECO:0007669"/>
    <property type="project" value="TreeGrafter"/>
</dbReference>
<dbReference type="SUPFAM" id="SSF56112">
    <property type="entry name" value="Protein kinase-like (PK-like)"/>
    <property type="match status" value="1"/>
</dbReference>
<evidence type="ECO:0000313" key="6">
    <source>
        <dbReference type="Proteomes" id="UP000195521"/>
    </source>
</evidence>
<dbReference type="GO" id="GO:0005737">
    <property type="term" value="C:cytoplasm"/>
    <property type="evidence" value="ECO:0007669"/>
    <property type="project" value="TreeGrafter"/>
</dbReference>
<feature type="region of interest" description="Disordered" evidence="3">
    <location>
        <begin position="87"/>
        <end position="118"/>
    </location>
</feature>